<dbReference type="EnsemblPlants" id="evm.model.10.813">
    <property type="protein sequence ID" value="cds.evm.model.10.813"/>
    <property type="gene ID" value="evm.TU.10.813"/>
</dbReference>
<dbReference type="Proteomes" id="UP000596661">
    <property type="component" value="Unassembled WGS sequence"/>
</dbReference>
<protein>
    <submittedName>
        <fullName evidence="1">Uncharacterized protein</fullName>
    </submittedName>
</protein>
<sequence length="147" mass="17257">MDRAVVSSNWITQFKKARVQNLSIRHSDHAVILLDTHLDREVVRTPFWYLDAWSRDEGCRRVIEETLDVVIRGFHSFILCKKLRLTAKALSKWNVQLFGHCQTKLKALEKLLSDVQSRLPSKENVELEGTIMLEIEEVEKRLESIWK</sequence>
<name>A0A803QQH3_CANSA</name>
<proteinExistence type="predicted"/>
<evidence type="ECO:0000313" key="1">
    <source>
        <dbReference type="EnsemblPlants" id="cds.evm.model.10.813"/>
    </source>
</evidence>
<dbReference type="Gramene" id="evm.model.10.813">
    <property type="protein sequence ID" value="cds.evm.model.10.813"/>
    <property type="gene ID" value="evm.TU.10.813"/>
</dbReference>
<dbReference type="AlphaFoldDB" id="A0A803QQH3"/>
<accession>A0A803QQH3</accession>
<dbReference type="EMBL" id="UZAU01000811">
    <property type="status" value="NOT_ANNOTATED_CDS"/>
    <property type="molecule type" value="Genomic_DNA"/>
</dbReference>
<reference evidence="1" key="1">
    <citation type="submission" date="2021-03" db="UniProtKB">
        <authorList>
            <consortium name="EnsemblPlants"/>
        </authorList>
    </citation>
    <scope>IDENTIFICATION</scope>
</reference>
<evidence type="ECO:0000313" key="2">
    <source>
        <dbReference type="Proteomes" id="UP000596661"/>
    </source>
</evidence>
<organism evidence="1 2">
    <name type="scientific">Cannabis sativa</name>
    <name type="common">Hemp</name>
    <name type="synonym">Marijuana</name>
    <dbReference type="NCBI Taxonomy" id="3483"/>
    <lineage>
        <taxon>Eukaryota</taxon>
        <taxon>Viridiplantae</taxon>
        <taxon>Streptophyta</taxon>
        <taxon>Embryophyta</taxon>
        <taxon>Tracheophyta</taxon>
        <taxon>Spermatophyta</taxon>
        <taxon>Magnoliopsida</taxon>
        <taxon>eudicotyledons</taxon>
        <taxon>Gunneridae</taxon>
        <taxon>Pentapetalae</taxon>
        <taxon>rosids</taxon>
        <taxon>fabids</taxon>
        <taxon>Rosales</taxon>
        <taxon>Cannabaceae</taxon>
        <taxon>Cannabis</taxon>
    </lineage>
</organism>
<dbReference type="PANTHER" id="PTHR33710:SF77">
    <property type="entry name" value="DNASE I-LIKE SUPERFAMILY PROTEIN"/>
    <property type="match status" value="1"/>
</dbReference>
<dbReference type="PANTHER" id="PTHR33710">
    <property type="entry name" value="BNAC02G09200D PROTEIN"/>
    <property type="match status" value="1"/>
</dbReference>
<keyword evidence="2" id="KW-1185">Reference proteome</keyword>